<gene>
    <name evidence="2" type="ORF">GCM10011360_00140</name>
</gene>
<organism evidence="2 3">
    <name type="scientific">Primorskyibacter flagellatus</name>
    <dbReference type="NCBI Taxonomy" id="1387277"/>
    <lineage>
        <taxon>Bacteria</taxon>
        <taxon>Pseudomonadati</taxon>
        <taxon>Pseudomonadota</taxon>
        <taxon>Alphaproteobacteria</taxon>
        <taxon>Rhodobacterales</taxon>
        <taxon>Roseobacteraceae</taxon>
        <taxon>Primorskyibacter</taxon>
    </lineage>
</organism>
<dbReference type="AlphaFoldDB" id="A0A916ZUU9"/>
<sequence length="369" mass="41729">MPEPSPAFDFDADWNRIAKLIVQQSLKTEPGERVILHADPTYFPELTEQVRIEILRAGAVEVACAMRDSPGLHAARTALRRQEEPELREMEDAAVRGLFDAADIYIWLPTSWQMAYHQTERILTTWPGRSVHFHWITDVWDPHVFRVFSEACYRALWIDHAALDARQRRIMDALRGAEVHVTCPRGTDFRLNVRPDAHFHHGNGDASRAFIADNARPGSARDREVELPCGLVRTVDFEGAEGRVVAPATHYAGRFVGDMALDFAEGRMTRFSTERHDDWAQRRWEEETGDKDLISELNIGTNPELKPIPGVDGFPYYGYGEGILRLDMGENWESGGCLHSSVHRWMSFADASLTANGVPVLDAGRLVLE</sequence>
<dbReference type="RefSeq" id="WP_188475606.1">
    <property type="nucleotide sequence ID" value="NZ_BMFJ01000001.1"/>
</dbReference>
<dbReference type="PANTHER" id="PTHR34448:SF1">
    <property type="entry name" value="BLL6088 PROTEIN"/>
    <property type="match status" value="1"/>
</dbReference>
<dbReference type="PANTHER" id="PTHR34448">
    <property type="entry name" value="AMINOPEPTIDASE"/>
    <property type="match status" value="1"/>
</dbReference>
<name>A0A916ZUU9_9RHOB</name>
<protein>
    <recommendedName>
        <fullName evidence="4">Leucyl aminopeptidase (Aminopeptidase T)</fullName>
    </recommendedName>
</protein>
<comment type="caution">
    <text evidence="2">The sequence shown here is derived from an EMBL/GenBank/DDBJ whole genome shotgun (WGS) entry which is preliminary data.</text>
</comment>
<evidence type="ECO:0008006" key="4">
    <source>
        <dbReference type="Google" id="ProtNLM"/>
    </source>
</evidence>
<dbReference type="GO" id="GO:0046872">
    <property type="term" value="F:metal ion binding"/>
    <property type="evidence" value="ECO:0007669"/>
    <property type="project" value="UniProtKB-KW"/>
</dbReference>
<proteinExistence type="predicted"/>
<keyword evidence="3" id="KW-1185">Reference proteome</keyword>
<evidence type="ECO:0000313" key="3">
    <source>
        <dbReference type="Proteomes" id="UP000612855"/>
    </source>
</evidence>
<dbReference type="InterPro" id="IPR035097">
    <property type="entry name" value="M29_N-terminal"/>
</dbReference>
<evidence type="ECO:0000313" key="2">
    <source>
        <dbReference type="EMBL" id="GGE15292.1"/>
    </source>
</evidence>
<accession>A0A916ZUU9</accession>
<dbReference type="SUPFAM" id="SSF144052">
    <property type="entry name" value="Thermophilic metalloprotease-like"/>
    <property type="match status" value="1"/>
</dbReference>
<evidence type="ECO:0000256" key="1">
    <source>
        <dbReference type="ARBA" id="ARBA00022723"/>
    </source>
</evidence>
<keyword evidence="1" id="KW-0479">Metal-binding</keyword>
<dbReference type="EMBL" id="BMFJ01000001">
    <property type="protein sequence ID" value="GGE15292.1"/>
    <property type="molecule type" value="Genomic_DNA"/>
</dbReference>
<dbReference type="Proteomes" id="UP000612855">
    <property type="component" value="Unassembled WGS sequence"/>
</dbReference>
<dbReference type="Gene3D" id="3.40.1830.10">
    <property type="entry name" value="Thermophilic metalloprotease (M29)"/>
    <property type="match status" value="1"/>
</dbReference>
<reference evidence="3" key="1">
    <citation type="journal article" date="2019" name="Int. J. Syst. Evol. Microbiol.">
        <title>The Global Catalogue of Microorganisms (GCM) 10K type strain sequencing project: providing services to taxonomists for standard genome sequencing and annotation.</title>
        <authorList>
            <consortium name="The Broad Institute Genomics Platform"/>
            <consortium name="The Broad Institute Genome Sequencing Center for Infectious Disease"/>
            <person name="Wu L."/>
            <person name="Ma J."/>
        </authorList>
    </citation>
    <scope>NUCLEOTIDE SEQUENCE [LARGE SCALE GENOMIC DNA]</scope>
    <source>
        <strain evidence="3">CGMCC 1.12664</strain>
    </source>
</reference>
<dbReference type="InterPro" id="IPR052170">
    <property type="entry name" value="M29_Exopeptidase"/>
</dbReference>